<comment type="caution">
    <text evidence="1">The sequence shown here is derived from an EMBL/GenBank/DDBJ whole genome shotgun (WGS) entry which is preliminary data.</text>
</comment>
<sequence length="221" mass="23653">MGHTGGVPWHVVATYDLAFENLYVNGELTATRSLAVVFLGVNEPFLIGSEFSNGGRMAADNLKMADLLGFERHRSQQFVHQASRGPSETVALMRADPVRKVVCFGYTLGTASGANPTFVIQNGPLRIADEARLNTIGSKFTIATWTVATWIQPPPTGISTDIVSKIGANGRGLVHNGLFVSVISTGMSWSCPTKNNAINHVAGTQAPDLVRIFVNGIICQL</sequence>
<dbReference type="SUPFAM" id="SSF49899">
    <property type="entry name" value="Concanavalin A-like lectins/glucanases"/>
    <property type="match status" value="2"/>
</dbReference>
<protein>
    <submittedName>
        <fullName evidence="1">Uncharacterized protein</fullName>
    </submittedName>
</protein>
<dbReference type="InterPro" id="IPR013320">
    <property type="entry name" value="ConA-like_dom_sf"/>
</dbReference>
<keyword evidence="2" id="KW-1185">Reference proteome</keyword>
<evidence type="ECO:0000313" key="1">
    <source>
        <dbReference type="EMBL" id="KAJ3034083.1"/>
    </source>
</evidence>
<reference evidence="1" key="1">
    <citation type="submission" date="2020-05" db="EMBL/GenBank/DDBJ databases">
        <title>Phylogenomic resolution of chytrid fungi.</title>
        <authorList>
            <person name="Stajich J.E."/>
            <person name="Amses K."/>
            <person name="Simmons R."/>
            <person name="Seto K."/>
            <person name="Myers J."/>
            <person name="Bonds A."/>
            <person name="Quandt C.A."/>
            <person name="Barry K."/>
            <person name="Liu P."/>
            <person name="Grigoriev I."/>
            <person name="Longcore J.E."/>
            <person name="James T.Y."/>
        </authorList>
    </citation>
    <scope>NUCLEOTIDE SEQUENCE</scope>
    <source>
        <strain evidence="1">JEL0318</strain>
    </source>
</reference>
<proteinExistence type="predicted"/>
<dbReference type="Proteomes" id="UP001212841">
    <property type="component" value="Unassembled WGS sequence"/>
</dbReference>
<dbReference type="AlphaFoldDB" id="A0AAD5S1B4"/>
<organism evidence="1 2">
    <name type="scientific">Rhizophlyctis rosea</name>
    <dbReference type="NCBI Taxonomy" id="64517"/>
    <lineage>
        <taxon>Eukaryota</taxon>
        <taxon>Fungi</taxon>
        <taxon>Fungi incertae sedis</taxon>
        <taxon>Chytridiomycota</taxon>
        <taxon>Chytridiomycota incertae sedis</taxon>
        <taxon>Chytridiomycetes</taxon>
        <taxon>Rhizophlyctidales</taxon>
        <taxon>Rhizophlyctidaceae</taxon>
        <taxon>Rhizophlyctis</taxon>
    </lineage>
</organism>
<dbReference type="EMBL" id="JADGJD010002203">
    <property type="protein sequence ID" value="KAJ3034083.1"/>
    <property type="molecule type" value="Genomic_DNA"/>
</dbReference>
<evidence type="ECO:0000313" key="2">
    <source>
        <dbReference type="Proteomes" id="UP001212841"/>
    </source>
</evidence>
<gene>
    <name evidence="1" type="ORF">HK097_004632</name>
</gene>
<name>A0AAD5S1B4_9FUNG</name>
<accession>A0AAD5S1B4</accession>